<evidence type="ECO:0000256" key="2">
    <source>
        <dbReference type="ARBA" id="ARBA00022630"/>
    </source>
</evidence>
<keyword evidence="2" id="KW-0285">Flavoprotein</keyword>
<dbReference type="PANTHER" id="PTHR43400:SF10">
    <property type="entry name" value="3-OXOSTEROID 1-DEHYDROGENASE"/>
    <property type="match status" value="1"/>
</dbReference>
<dbReference type="EC" id="1.3.99.5" evidence="7"/>
<dbReference type="GO" id="GO:0008202">
    <property type="term" value="P:steroid metabolic process"/>
    <property type="evidence" value="ECO:0007669"/>
    <property type="project" value="UniProtKB-ARBA"/>
</dbReference>
<dbReference type="InterPro" id="IPR027477">
    <property type="entry name" value="Succ_DH/fumarate_Rdtase_cat_sf"/>
</dbReference>
<dbReference type="GO" id="GO:0003865">
    <property type="term" value="F:3-oxo-5-alpha-steroid 4-dehydrogenase activity"/>
    <property type="evidence" value="ECO:0007669"/>
    <property type="project" value="UniProtKB-EC"/>
</dbReference>
<keyword evidence="8" id="KW-1185">Reference proteome</keyword>
<gene>
    <name evidence="7" type="ORF">LMG28688_02147</name>
</gene>
<dbReference type="Gene3D" id="3.50.50.60">
    <property type="entry name" value="FAD/NAD(P)-binding domain"/>
    <property type="match status" value="2"/>
</dbReference>
<protein>
    <submittedName>
        <fullName evidence="7">3-oxo-5-alpha-steroid 4-dehydrogenase</fullName>
        <ecNumber evidence="7">1.3.99.5</ecNumber>
    </submittedName>
</protein>
<dbReference type="EMBL" id="CADIKL010000008">
    <property type="protein sequence ID" value="CAB3785940.1"/>
    <property type="molecule type" value="Genomic_DNA"/>
</dbReference>
<evidence type="ECO:0000256" key="1">
    <source>
        <dbReference type="ARBA" id="ARBA00001974"/>
    </source>
</evidence>
<organism evidence="7 8">
    <name type="scientific">Paraburkholderia caffeinitolerans</name>
    <dbReference type="NCBI Taxonomy" id="1723730"/>
    <lineage>
        <taxon>Bacteria</taxon>
        <taxon>Pseudomonadati</taxon>
        <taxon>Pseudomonadota</taxon>
        <taxon>Betaproteobacteria</taxon>
        <taxon>Burkholderiales</taxon>
        <taxon>Burkholderiaceae</taxon>
        <taxon>Paraburkholderia</taxon>
    </lineage>
</organism>
<evidence type="ECO:0000256" key="3">
    <source>
        <dbReference type="ARBA" id="ARBA00022827"/>
    </source>
</evidence>
<proteinExistence type="predicted"/>
<accession>A0A6J5FXC9</accession>
<reference evidence="7 8" key="1">
    <citation type="submission" date="2020-04" db="EMBL/GenBank/DDBJ databases">
        <authorList>
            <person name="De Canck E."/>
        </authorList>
    </citation>
    <scope>NUCLEOTIDE SEQUENCE [LARGE SCALE GENOMIC DNA]</scope>
    <source>
        <strain evidence="7 8">LMG 28688</strain>
    </source>
</reference>
<evidence type="ECO:0000256" key="5">
    <source>
        <dbReference type="SAM" id="MobiDB-lite"/>
    </source>
</evidence>
<comment type="cofactor">
    <cofactor evidence="1">
        <name>FAD</name>
        <dbReference type="ChEBI" id="CHEBI:57692"/>
    </cofactor>
</comment>
<keyword evidence="3" id="KW-0274">FAD</keyword>
<evidence type="ECO:0000313" key="7">
    <source>
        <dbReference type="EMBL" id="CAB3785940.1"/>
    </source>
</evidence>
<evidence type="ECO:0000313" key="8">
    <source>
        <dbReference type="Proteomes" id="UP000494119"/>
    </source>
</evidence>
<dbReference type="Proteomes" id="UP000494119">
    <property type="component" value="Unassembled WGS sequence"/>
</dbReference>
<dbReference type="SUPFAM" id="SSF51905">
    <property type="entry name" value="FAD/NAD(P)-binding domain"/>
    <property type="match status" value="1"/>
</dbReference>
<dbReference type="AlphaFoldDB" id="A0A6J5FXC9"/>
<dbReference type="Pfam" id="PF00890">
    <property type="entry name" value="FAD_binding_2"/>
    <property type="match status" value="1"/>
</dbReference>
<dbReference type="SUPFAM" id="SSF56425">
    <property type="entry name" value="Succinate dehydrogenase/fumarate reductase flavoprotein, catalytic domain"/>
    <property type="match status" value="1"/>
</dbReference>
<dbReference type="InterPro" id="IPR036188">
    <property type="entry name" value="FAD/NAD-bd_sf"/>
</dbReference>
<evidence type="ECO:0000256" key="4">
    <source>
        <dbReference type="ARBA" id="ARBA00023002"/>
    </source>
</evidence>
<evidence type="ECO:0000259" key="6">
    <source>
        <dbReference type="Pfam" id="PF00890"/>
    </source>
</evidence>
<dbReference type="PANTHER" id="PTHR43400">
    <property type="entry name" value="FUMARATE REDUCTASE"/>
    <property type="match status" value="1"/>
</dbReference>
<keyword evidence="4 7" id="KW-0560">Oxidoreductase</keyword>
<feature type="domain" description="FAD-dependent oxidoreductase 2 FAD-binding" evidence="6">
    <location>
        <begin position="45"/>
        <end position="532"/>
    </location>
</feature>
<feature type="region of interest" description="Disordered" evidence="5">
    <location>
        <begin position="1"/>
        <end position="22"/>
    </location>
</feature>
<dbReference type="NCBIfam" id="NF005511">
    <property type="entry name" value="PRK07121.1-4"/>
    <property type="match status" value="1"/>
</dbReference>
<dbReference type="InterPro" id="IPR003953">
    <property type="entry name" value="FAD-dep_OxRdtase_2_FAD-bd"/>
</dbReference>
<dbReference type="Gene3D" id="3.90.700.10">
    <property type="entry name" value="Succinate dehydrogenase/fumarate reductase flavoprotein, catalytic domain"/>
    <property type="match status" value="1"/>
</dbReference>
<name>A0A6J5FXC9_9BURK</name>
<sequence>MNARAAHAMNDANTHAQAGASATPVEPPLVVADVRAHRWDDACGVLIAGFGAAGACAALEAAQAGARVRIVERFEGGGASAKSGGVVYAGGGTTYQREAGYADTPEAMAAYLQGEVGDAVSPDALERFCNGSVAQLAWLERQGVRFGSTMPARKTSYPPEHAYLYYSGNEAVGDAPAVPPAPRGHRTKGRGMSGRVLFDTLRRAVQAEPNVEILRHAGVRRLIVDTTGRVIGAQVWRVEPGRAQRQHARLARWADKLHNGLPALADRLRAALLRLELRASRALDIRADAVVLATGGFIFNHEMLAQHAPRYLANWRLGTTGCDGSGIRLGVSAGGVADRMERVSAWRFINPPFAWARGCVVDARGERFCNEEVYGATLGHAMCETRDGRAWLILDAALVREALRECVRGRLWAFQSVPALMLMLGGRKRAATVAQLAEQIGADAATLERSLAAYRAAARQGRDAGFGKSAAMLAPLAQAPFYALDISAASRAFPCPAITLGGLRVDETTNAVLRAKGGAVEGLYAVGRAARGLASNHYVSGLSLADCIWSGRQAGRAAARETQAARERIFNDQDAERKASAIKTASAKVIPLYPLTH</sequence>
<dbReference type="InterPro" id="IPR050315">
    <property type="entry name" value="FAD-oxidoreductase_2"/>
</dbReference>